<organism evidence="4 5">
    <name type="scientific">Adineta ricciae</name>
    <name type="common">Rotifer</name>
    <dbReference type="NCBI Taxonomy" id="249248"/>
    <lineage>
        <taxon>Eukaryota</taxon>
        <taxon>Metazoa</taxon>
        <taxon>Spiralia</taxon>
        <taxon>Gnathifera</taxon>
        <taxon>Rotifera</taxon>
        <taxon>Eurotatoria</taxon>
        <taxon>Bdelloidea</taxon>
        <taxon>Adinetida</taxon>
        <taxon>Adinetidae</taxon>
        <taxon>Adineta</taxon>
    </lineage>
</organism>
<dbReference type="Proteomes" id="UP000663828">
    <property type="component" value="Unassembled WGS sequence"/>
</dbReference>
<evidence type="ECO:0000313" key="3">
    <source>
        <dbReference type="EMBL" id="CAF1415026.1"/>
    </source>
</evidence>
<gene>
    <name evidence="3" type="ORF">EDS130_LOCUS37021</name>
    <name evidence="4" type="ORF">XAT740_LOCUS49947</name>
</gene>
<keyword evidence="1" id="KW-0732">Signal</keyword>
<feature type="domain" description="MACPF" evidence="2">
    <location>
        <begin position="1"/>
        <end position="324"/>
    </location>
</feature>
<dbReference type="PROSITE" id="PS51412">
    <property type="entry name" value="MACPF_2"/>
    <property type="match status" value="1"/>
</dbReference>
<accession>A0A816CD78</accession>
<dbReference type="EMBL" id="CAJNOR010007527">
    <property type="protein sequence ID" value="CAF1618846.1"/>
    <property type="molecule type" value="Genomic_DNA"/>
</dbReference>
<dbReference type="Proteomes" id="UP000663852">
    <property type="component" value="Unassembled WGS sequence"/>
</dbReference>
<dbReference type="OrthoDB" id="5950457at2759"/>
<evidence type="ECO:0000256" key="1">
    <source>
        <dbReference type="SAM" id="SignalP"/>
    </source>
</evidence>
<sequence>MEIYLNFWLLLLLGCRGERSLKVQVYPGFGWDHLRFLDMSPIYDVSNFNDSDKFQSCIELIPLHENKIELASTEMDMYNLHSSDYSSNLMIGGSAGFLGFKISGSYSKEYQTAKKEQSQEKTIVLRNEINYLMVDAIIQSSCPVHPQVKKDIVNIAKLQSNNESLLATYHAQLFVKKYGTHFTSRLYLGGSIVEEDFISHSDYYSSTTSKNAYKAAAEASFRGTFSISASFSSSSSQNQATVNEHKNRIQRKVVSSKGGDVFILGGHMEAWQASIKTNPAIVRRSIENITYFIQTDQFPEMTEVALTNVRKEIEQAVNSYVEMNTIRGCMDRNSPSFNWVSNVADSSCAPISQLTQFGGFIRTCSEDSRMSPHCYYLRQNNYYTGNDQCVHGFNKYLLHTSSQYQSLYRQNCWKCGFLWLRTCCEDVYVGEGRRELYLYVCNRNATQRSGSYSSIDVQSTYLFGGSYTSQKVNPVTNAFTCPDSLFVAYDINGIRVCLAERTPTSRKDLPRYGGMYSCQYGNMATRTHVRGCSEGYSAYAIGSVDGNCALEVCLKFETTSDQRELPSVALPPFFSIDTIYSQVGANETSTDDISTNETTAYDTITTQMI</sequence>
<comment type="caution">
    <text evidence="4">The sequence shown here is derived from an EMBL/GenBank/DDBJ whole genome shotgun (WGS) entry which is preliminary data.</text>
</comment>
<evidence type="ECO:0000313" key="5">
    <source>
        <dbReference type="Proteomes" id="UP000663828"/>
    </source>
</evidence>
<proteinExistence type="predicted"/>
<dbReference type="InterPro" id="IPR020864">
    <property type="entry name" value="MACPF"/>
</dbReference>
<protein>
    <recommendedName>
        <fullName evidence="2">MACPF domain-containing protein</fullName>
    </recommendedName>
</protein>
<dbReference type="AlphaFoldDB" id="A0A816CD78"/>
<keyword evidence="5" id="KW-1185">Reference proteome</keyword>
<reference evidence="4" key="1">
    <citation type="submission" date="2021-02" db="EMBL/GenBank/DDBJ databases">
        <authorList>
            <person name="Nowell W R."/>
        </authorList>
    </citation>
    <scope>NUCLEOTIDE SEQUENCE</scope>
</reference>
<dbReference type="SMART" id="SM00457">
    <property type="entry name" value="MACPF"/>
    <property type="match status" value="1"/>
</dbReference>
<dbReference type="Pfam" id="PF01823">
    <property type="entry name" value="MACPF"/>
    <property type="match status" value="1"/>
</dbReference>
<evidence type="ECO:0000313" key="4">
    <source>
        <dbReference type="EMBL" id="CAF1618846.1"/>
    </source>
</evidence>
<name>A0A816CD78_ADIRI</name>
<dbReference type="EMBL" id="CAJNOJ010000356">
    <property type="protein sequence ID" value="CAF1415026.1"/>
    <property type="molecule type" value="Genomic_DNA"/>
</dbReference>
<feature type="signal peptide" evidence="1">
    <location>
        <begin position="1"/>
        <end position="17"/>
    </location>
</feature>
<feature type="chain" id="PRO_5035688480" description="MACPF domain-containing protein" evidence="1">
    <location>
        <begin position="18"/>
        <end position="609"/>
    </location>
</feature>
<evidence type="ECO:0000259" key="2">
    <source>
        <dbReference type="PROSITE" id="PS51412"/>
    </source>
</evidence>